<evidence type="ECO:0000313" key="6">
    <source>
        <dbReference type="Proteomes" id="UP001392437"/>
    </source>
</evidence>
<accession>A0AAW0REA6</accession>
<evidence type="ECO:0000313" key="5">
    <source>
        <dbReference type="EMBL" id="KAK8133086.1"/>
    </source>
</evidence>
<keyword evidence="2" id="KW-0521">NADP</keyword>
<dbReference type="Pfam" id="PF03009">
    <property type="entry name" value="GDPD"/>
    <property type="match status" value="1"/>
</dbReference>
<dbReference type="PANTHER" id="PTHR24320">
    <property type="entry name" value="RETINOL DEHYDROGENASE"/>
    <property type="match status" value="1"/>
</dbReference>
<dbReference type="PRINTS" id="PR00081">
    <property type="entry name" value="GDHRDH"/>
</dbReference>
<dbReference type="InterPro" id="IPR002347">
    <property type="entry name" value="SDR_fam"/>
</dbReference>
<dbReference type="SUPFAM" id="SSF51735">
    <property type="entry name" value="NAD(P)-binding Rossmann-fold domains"/>
    <property type="match status" value="1"/>
</dbReference>
<dbReference type="InterPro" id="IPR030395">
    <property type="entry name" value="GP_PDE_dom"/>
</dbReference>
<organism evidence="5 6">
    <name type="scientific">Apiospora kogelbergensis</name>
    <dbReference type="NCBI Taxonomy" id="1337665"/>
    <lineage>
        <taxon>Eukaryota</taxon>
        <taxon>Fungi</taxon>
        <taxon>Dikarya</taxon>
        <taxon>Ascomycota</taxon>
        <taxon>Pezizomycotina</taxon>
        <taxon>Sordariomycetes</taxon>
        <taxon>Xylariomycetidae</taxon>
        <taxon>Amphisphaeriales</taxon>
        <taxon>Apiosporaceae</taxon>
        <taxon>Apiospora</taxon>
    </lineage>
</organism>
<dbReference type="PROSITE" id="PS00061">
    <property type="entry name" value="ADH_SHORT"/>
    <property type="match status" value="1"/>
</dbReference>
<protein>
    <submittedName>
        <fullName evidence="5">NAD(P)-binding protein</fullName>
    </submittedName>
</protein>
<reference evidence="5 6" key="1">
    <citation type="submission" date="2023-01" db="EMBL/GenBank/DDBJ databases">
        <title>Analysis of 21 Apiospora genomes using comparative genomics revels a genus with tremendous synthesis potential of carbohydrate active enzymes and secondary metabolites.</title>
        <authorList>
            <person name="Sorensen T."/>
        </authorList>
    </citation>
    <scope>NUCLEOTIDE SEQUENCE [LARGE SCALE GENOMIC DNA]</scope>
    <source>
        <strain evidence="5 6">CBS 117206</strain>
    </source>
</reference>
<evidence type="ECO:0000256" key="2">
    <source>
        <dbReference type="ARBA" id="ARBA00022857"/>
    </source>
</evidence>
<dbReference type="InterPro" id="IPR036291">
    <property type="entry name" value="NAD(P)-bd_dom_sf"/>
</dbReference>
<dbReference type="InterPro" id="IPR020904">
    <property type="entry name" value="Sc_DH/Rdtase_CS"/>
</dbReference>
<name>A0AAW0REA6_9PEZI</name>
<dbReference type="GO" id="GO:0006629">
    <property type="term" value="P:lipid metabolic process"/>
    <property type="evidence" value="ECO:0007669"/>
    <property type="project" value="InterPro"/>
</dbReference>
<dbReference type="PANTHER" id="PTHR24320:SF236">
    <property type="entry name" value="SHORT-CHAIN DEHYDROGENASE-RELATED"/>
    <property type="match status" value="1"/>
</dbReference>
<dbReference type="Proteomes" id="UP001392437">
    <property type="component" value="Unassembled WGS sequence"/>
</dbReference>
<evidence type="ECO:0000256" key="3">
    <source>
        <dbReference type="ARBA" id="ARBA00023002"/>
    </source>
</evidence>
<dbReference type="EMBL" id="JAQQWP010000001">
    <property type="protein sequence ID" value="KAK8133086.1"/>
    <property type="molecule type" value="Genomic_DNA"/>
</dbReference>
<keyword evidence="6" id="KW-1185">Reference proteome</keyword>
<evidence type="ECO:0000256" key="1">
    <source>
        <dbReference type="ARBA" id="ARBA00006484"/>
    </source>
</evidence>
<dbReference type="InterPro" id="IPR017946">
    <property type="entry name" value="PLC-like_Pdiesterase_TIM-brl"/>
</dbReference>
<keyword evidence="3" id="KW-0560">Oxidoreductase</keyword>
<dbReference type="Pfam" id="PF00106">
    <property type="entry name" value="adh_short"/>
    <property type="match status" value="1"/>
</dbReference>
<evidence type="ECO:0000259" key="4">
    <source>
        <dbReference type="PROSITE" id="PS51704"/>
    </source>
</evidence>
<sequence length="465" mass="50964">MAAFRGAVEAGSHALETDLHLSKDGVVMLSHDATLKRCFKDIRKVADCDWEVLRTLRTVKKPSQSMPRLLDLLEYLGQPEQRDVWLLLDIKTSNLPTLLPTPTPQSARSYAEVATYPARYASLITLSHSTISMAPNKNFSWTHFFPPKPEFTDNDISQSLSGKVYMVTGANCGMGKELARVLYSKSARVYITCRTKEKCQKALADIRGAGSAGKGGEVIPLQMDLADLQTVRTAAQAFLASDREPMLHGLFNNDGVMVGDNPGNTAQGYEEAIGVNCIGTFLFTQLLTPALAAAARSQSAANTVRVVWLSGFGLEQFAPEGRGVDLDTLDEPKPGIARYGISKAGVWLLAVEYARRHKADGIVSVAINPGNIRTELARNQGMALKLIAGAIVYPVIRGVYTQLYAVFSNEIATQFDYTKEWVIPFGRIAALRADLIPATQPTEEGGNGNAKQFWEWNQDKVQEYM</sequence>
<dbReference type="AlphaFoldDB" id="A0AAW0REA6"/>
<feature type="domain" description="GP-PDE" evidence="4">
    <location>
        <begin position="1"/>
        <end position="251"/>
    </location>
</feature>
<dbReference type="Gene3D" id="3.40.50.720">
    <property type="entry name" value="NAD(P)-binding Rossmann-like Domain"/>
    <property type="match status" value="1"/>
</dbReference>
<dbReference type="GO" id="GO:0016491">
    <property type="term" value="F:oxidoreductase activity"/>
    <property type="evidence" value="ECO:0007669"/>
    <property type="project" value="UniProtKB-KW"/>
</dbReference>
<gene>
    <name evidence="5" type="ORF">PG999_001259</name>
</gene>
<comment type="similarity">
    <text evidence="1">Belongs to the short-chain dehydrogenases/reductases (SDR) family.</text>
</comment>
<dbReference type="Gene3D" id="3.20.20.190">
    <property type="entry name" value="Phosphatidylinositol (PI) phosphodiesterase"/>
    <property type="match status" value="1"/>
</dbReference>
<proteinExistence type="inferred from homology"/>
<comment type="caution">
    <text evidence="5">The sequence shown here is derived from an EMBL/GenBank/DDBJ whole genome shotgun (WGS) entry which is preliminary data.</text>
</comment>
<dbReference type="SUPFAM" id="SSF51695">
    <property type="entry name" value="PLC-like phosphodiesterases"/>
    <property type="match status" value="1"/>
</dbReference>
<dbReference type="GO" id="GO:0008081">
    <property type="term" value="F:phosphoric diester hydrolase activity"/>
    <property type="evidence" value="ECO:0007669"/>
    <property type="project" value="InterPro"/>
</dbReference>
<dbReference type="PROSITE" id="PS51704">
    <property type="entry name" value="GP_PDE"/>
    <property type="match status" value="1"/>
</dbReference>